<evidence type="ECO:0000256" key="4">
    <source>
        <dbReference type="ARBA" id="ARBA00047899"/>
    </source>
</evidence>
<dbReference type="PANTHER" id="PTHR44167">
    <property type="entry name" value="OVARIAN-SPECIFIC SERINE/THREONINE-PROTEIN KINASE LOK-RELATED"/>
    <property type="match status" value="1"/>
</dbReference>
<evidence type="ECO:0000259" key="8">
    <source>
        <dbReference type="PROSITE" id="PS50006"/>
    </source>
</evidence>
<dbReference type="InterPro" id="IPR017441">
    <property type="entry name" value="Protein_kinase_ATP_BS"/>
</dbReference>
<evidence type="ECO:0000256" key="2">
    <source>
        <dbReference type="ARBA" id="ARBA00022741"/>
    </source>
</evidence>
<keyword evidence="10" id="KW-0808">Transferase</keyword>
<feature type="domain" description="FHA" evidence="8">
    <location>
        <begin position="5"/>
        <end position="72"/>
    </location>
</feature>
<evidence type="ECO:0000256" key="1">
    <source>
        <dbReference type="ARBA" id="ARBA00005575"/>
    </source>
</evidence>
<dbReference type="GO" id="GO:0051598">
    <property type="term" value="P:meiotic recombination checkpoint signaling"/>
    <property type="evidence" value="ECO:0007669"/>
    <property type="project" value="TreeGrafter"/>
</dbReference>
<dbReference type="InterPro" id="IPR000719">
    <property type="entry name" value="Prot_kinase_dom"/>
</dbReference>
<dbReference type="GO" id="GO:0005634">
    <property type="term" value="C:nucleus"/>
    <property type="evidence" value="ECO:0007669"/>
    <property type="project" value="TreeGrafter"/>
</dbReference>
<dbReference type="GO" id="GO:0004674">
    <property type="term" value="F:protein serine/threonine kinase activity"/>
    <property type="evidence" value="ECO:0007669"/>
    <property type="project" value="UniProtKB-EC"/>
</dbReference>
<dbReference type="PROSITE" id="PS50006">
    <property type="entry name" value="FHA_DOMAIN"/>
    <property type="match status" value="1"/>
</dbReference>
<evidence type="ECO:0000256" key="7">
    <source>
        <dbReference type="SAM" id="MobiDB-lite"/>
    </source>
</evidence>
<name>A0A2J6RXS3_HYAVF</name>
<dbReference type="GO" id="GO:0005524">
    <property type="term" value="F:ATP binding"/>
    <property type="evidence" value="ECO:0007669"/>
    <property type="project" value="UniProtKB-UniRule"/>
</dbReference>
<proteinExistence type="inferred from homology"/>
<comment type="catalytic activity">
    <reaction evidence="5">
        <text>L-seryl-[protein] + ATP = O-phospho-L-seryl-[protein] + ADP + H(+)</text>
        <dbReference type="Rhea" id="RHEA:17989"/>
        <dbReference type="Rhea" id="RHEA-COMP:9863"/>
        <dbReference type="Rhea" id="RHEA-COMP:11604"/>
        <dbReference type="ChEBI" id="CHEBI:15378"/>
        <dbReference type="ChEBI" id="CHEBI:29999"/>
        <dbReference type="ChEBI" id="CHEBI:30616"/>
        <dbReference type="ChEBI" id="CHEBI:83421"/>
        <dbReference type="ChEBI" id="CHEBI:456216"/>
        <dbReference type="EC" id="2.7.11.1"/>
    </reaction>
</comment>
<keyword evidence="2 6" id="KW-0547">Nucleotide-binding</keyword>
<comment type="similarity">
    <text evidence="1">Belongs to the protein kinase superfamily. CAMK Ser/Thr protein kinase family. CHEK2 subfamily.</text>
</comment>
<dbReference type="Proteomes" id="UP000235786">
    <property type="component" value="Unassembled WGS sequence"/>
</dbReference>
<evidence type="ECO:0000313" key="11">
    <source>
        <dbReference type="Proteomes" id="UP000235786"/>
    </source>
</evidence>
<organism evidence="10 11">
    <name type="scientific">Hyaloscypha variabilis (strain UAMH 11265 / GT02V1 / F)</name>
    <name type="common">Meliniomyces variabilis</name>
    <dbReference type="NCBI Taxonomy" id="1149755"/>
    <lineage>
        <taxon>Eukaryota</taxon>
        <taxon>Fungi</taxon>
        <taxon>Dikarya</taxon>
        <taxon>Ascomycota</taxon>
        <taxon>Pezizomycotina</taxon>
        <taxon>Leotiomycetes</taxon>
        <taxon>Helotiales</taxon>
        <taxon>Hyaloscyphaceae</taxon>
        <taxon>Hyaloscypha</taxon>
        <taxon>Hyaloscypha variabilis</taxon>
    </lineage>
</organism>
<dbReference type="STRING" id="1149755.A0A2J6RXS3"/>
<dbReference type="InterPro" id="IPR008984">
    <property type="entry name" value="SMAD_FHA_dom_sf"/>
</dbReference>
<evidence type="ECO:0000259" key="9">
    <source>
        <dbReference type="PROSITE" id="PS50011"/>
    </source>
</evidence>
<dbReference type="SMART" id="SM00220">
    <property type="entry name" value="S_TKc"/>
    <property type="match status" value="1"/>
</dbReference>
<dbReference type="PROSITE" id="PS00108">
    <property type="entry name" value="PROTEIN_KINASE_ST"/>
    <property type="match status" value="1"/>
</dbReference>
<dbReference type="OrthoDB" id="74764at2759"/>
<feature type="region of interest" description="Disordered" evidence="7">
    <location>
        <begin position="601"/>
        <end position="635"/>
    </location>
</feature>
<feature type="compositionally biased region" description="Basic and acidic residues" evidence="7">
    <location>
        <begin position="621"/>
        <end position="633"/>
    </location>
</feature>
<gene>
    <name evidence="10" type="ORF">L207DRAFT_526492</name>
</gene>
<feature type="binding site" evidence="6">
    <location>
        <position position="155"/>
    </location>
    <ligand>
        <name>ATP</name>
        <dbReference type="ChEBI" id="CHEBI:30616"/>
    </ligand>
</feature>
<keyword evidence="3 6" id="KW-0067">ATP-binding</keyword>
<accession>A0A2J6RXS3</accession>
<dbReference type="Pfam" id="PF00498">
    <property type="entry name" value="FHA"/>
    <property type="match status" value="1"/>
</dbReference>
<dbReference type="EMBL" id="KZ613942">
    <property type="protein sequence ID" value="PMD43311.1"/>
    <property type="molecule type" value="Genomic_DNA"/>
</dbReference>
<dbReference type="InterPro" id="IPR000253">
    <property type="entry name" value="FHA_dom"/>
</dbReference>
<dbReference type="PROSITE" id="PS00107">
    <property type="entry name" value="PROTEIN_KINASE_ATP"/>
    <property type="match status" value="1"/>
</dbReference>
<evidence type="ECO:0000256" key="6">
    <source>
        <dbReference type="PROSITE-ProRule" id="PRU10141"/>
    </source>
</evidence>
<feature type="domain" description="Protein kinase" evidence="9">
    <location>
        <begin position="126"/>
        <end position="415"/>
    </location>
</feature>
<dbReference type="PROSITE" id="PS50011">
    <property type="entry name" value="PROTEIN_KINASE_DOM"/>
    <property type="match status" value="1"/>
</dbReference>
<dbReference type="InterPro" id="IPR011009">
    <property type="entry name" value="Kinase-like_dom_sf"/>
</dbReference>
<reference evidence="10 11" key="1">
    <citation type="submission" date="2016-04" db="EMBL/GenBank/DDBJ databases">
        <title>A degradative enzymes factory behind the ericoid mycorrhizal symbiosis.</title>
        <authorList>
            <consortium name="DOE Joint Genome Institute"/>
            <person name="Martino E."/>
            <person name="Morin E."/>
            <person name="Grelet G."/>
            <person name="Kuo A."/>
            <person name="Kohler A."/>
            <person name="Daghino S."/>
            <person name="Barry K."/>
            <person name="Choi C."/>
            <person name="Cichocki N."/>
            <person name="Clum A."/>
            <person name="Copeland A."/>
            <person name="Hainaut M."/>
            <person name="Haridas S."/>
            <person name="Labutti K."/>
            <person name="Lindquist E."/>
            <person name="Lipzen A."/>
            <person name="Khouja H.-R."/>
            <person name="Murat C."/>
            <person name="Ohm R."/>
            <person name="Olson A."/>
            <person name="Spatafora J."/>
            <person name="Veneault-Fourrey C."/>
            <person name="Henrissat B."/>
            <person name="Grigoriev I."/>
            <person name="Martin F."/>
            <person name="Perotto S."/>
        </authorList>
    </citation>
    <scope>NUCLEOTIDE SEQUENCE [LARGE SCALE GENOMIC DNA]</scope>
    <source>
        <strain evidence="10 11">F</strain>
    </source>
</reference>
<sequence>MTSQSILAKKFELVEMQTSGSRYVLGDDTVSKQHFRIYSIIYEKDKLHDFPPLIYCEDLESTNGTYVNDVCIGIICRERMGHLLSDGDIIDIKPNIRFQFHQSIHHLELWTREQFADLELFKDRFEISDRVLGQGAYGAVYLAQESSTSRQMACKIIDLDVAADRLTERSLSSAKGENWNRRLRRVAHGRELVMREIKILSKLSHPHIINLKKAFISSNALYMLTELAPGGDLFSYIDHHGGRLSDWHSRVIARQIVLAIEYMHSKSIAHRDIKPENVLVMQTDFGGRVVLTDFGFANYLNQKTGRLSSRVGTDGFIAPEVDCANRKKGYTKAADMWSLGVLTAALLTGSSVVPREELMQLSQVQIVDRLFGGISEISSHWQDIPSRALNFLRGLLLLDPDKRLTATSALNHSWFKKPLSEAALLEERYEKVIRFWRQRGEDEVIEYLPGRAKTSQEDQLVTSAPNARRKVPDINPSAYFGLDRHLQPKIASKRKMILDTLNESGSPFLVAEQSQHKTPIFNGTIHMGDVMRIETVKGLDLFGSLRSSQATNHEKPDLDEICLVPTTPIVRHSGSACGSNMRDAWNAQPSTAGATEIAISQADVEARKHKRSRRESEDTEERNFRDGVAKDMPRYSTAKALKEAVERRKQEMKSKTLTGLVFRSSVPTV</sequence>
<dbReference type="GO" id="GO:0005737">
    <property type="term" value="C:cytoplasm"/>
    <property type="evidence" value="ECO:0007669"/>
    <property type="project" value="TreeGrafter"/>
</dbReference>
<evidence type="ECO:0000313" key="10">
    <source>
        <dbReference type="EMBL" id="PMD43311.1"/>
    </source>
</evidence>
<keyword evidence="10" id="KW-0418">Kinase</keyword>
<dbReference type="Gene3D" id="1.10.510.10">
    <property type="entry name" value="Transferase(Phosphotransferase) domain 1"/>
    <property type="match status" value="1"/>
</dbReference>
<keyword evidence="11" id="KW-1185">Reference proteome</keyword>
<dbReference type="PANTHER" id="PTHR44167:SF29">
    <property type="entry name" value="SERINE_THREONINE PROTEIN KINASE-43"/>
    <property type="match status" value="1"/>
</dbReference>
<dbReference type="AlphaFoldDB" id="A0A2J6RXS3"/>
<dbReference type="SUPFAM" id="SSF49879">
    <property type="entry name" value="SMAD/FHA domain"/>
    <property type="match status" value="1"/>
</dbReference>
<dbReference type="SUPFAM" id="SSF56112">
    <property type="entry name" value="Protein kinase-like (PK-like)"/>
    <property type="match status" value="1"/>
</dbReference>
<dbReference type="InterPro" id="IPR008271">
    <property type="entry name" value="Ser/Thr_kinase_AS"/>
</dbReference>
<dbReference type="FunFam" id="1.10.510.10:FF:000571">
    <property type="entry name" value="Maternal embryonic leucine zipper kinase"/>
    <property type="match status" value="1"/>
</dbReference>
<evidence type="ECO:0000256" key="3">
    <source>
        <dbReference type="ARBA" id="ARBA00022840"/>
    </source>
</evidence>
<evidence type="ECO:0000256" key="5">
    <source>
        <dbReference type="ARBA" id="ARBA00048679"/>
    </source>
</evidence>
<protein>
    <submittedName>
        <fullName evidence="10">Pkinase-domain-containing protein</fullName>
    </submittedName>
</protein>
<dbReference type="Gene3D" id="2.60.200.20">
    <property type="match status" value="1"/>
</dbReference>
<comment type="catalytic activity">
    <reaction evidence="4">
        <text>L-threonyl-[protein] + ATP = O-phospho-L-threonyl-[protein] + ADP + H(+)</text>
        <dbReference type="Rhea" id="RHEA:46608"/>
        <dbReference type="Rhea" id="RHEA-COMP:11060"/>
        <dbReference type="Rhea" id="RHEA-COMP:11605"/>
        <dbReference type="ChEBI" id="CHEBI:15378"/>
        <dbReference type="ChEBI" id="CHEBI:30013"/>
        <dbReference type="ChEBI" id="CHEBI:30616"/>
        <dbReference type="ChEBI" id="CHEBI:61977"/>
        <dbReference type="ChEBI" id="CHEBI:456216"/>
        <dbReference type="EC" id="2.7.11.1"/>
    </reaction>
</comment>
<dbReference type="Pfam" id="PF00069">
    <property type="entry name" value="Pkinase"/>
    <property type="match status" value="1"/>
</dbReference>